<dbReference type="Gene3D" id="3.40.50.1820">
    <property type="entry name" value="alpha/beta hydrolase"/>
    <property type="match status" value="1"/>
</dbReference>
<evidence type="ECO:0000313" key="2">
    <source>
        <dbReference type="EMBL" id="CAB3751530.1"/>
    </source>
</evidence>
<dbReference type="EC" id="3.1.1.2" evidence="2"/>
<protein>
    <submittedName>
        <fullName evidence="2">Arylesterase</fullName>
        <ecNumber evidence="2">3.1.1.2</ecNumber>
    </submittedName>
</protein>
<dbReference type="InterPro" id="IPR050266">
    <property type="entry name" value="AB_hydrolase_sf"/>
</dbReference>
<dbReference type="PANTHER" id="PTHR43798">
    <property type="entry name" value="MONOACYLGLYCEROL LIPASE"/>
    <property type="match status" value="1"/>
</dbReference>
<dbReference type="InterPro" id="IPR029058">
    <property type="entry name" value="AB_hydrolase_fold"/>
</dbReference>
<dbReference type="GO" id="GO:0004064">
    <property type="term" value="F:arylesterase activity"/>
    <property type="evidence" value="ECO:0007669"/>
    <property type="project" value="UniProtKB-EC"/>
</dbReference>
<dbReference type="Pfam" id="PF12697">
    <property type="entry name" value="Abhydrolase_6"/>
    <property type="match status" value="1"/>
</dbReference>
<dbReference type="PANTHER" id="PTHR43798:SF33">
    <property type="entry name" value="HYDROLASE, PUTATIVE (AFU_ORTHOLOGUE AFUA_2G14860)-RELATED"/>
    <property type="match status" value="1"/>
</dbReference>
<dbReference type="Proteomes" id="UP000494329">
    <property type="component" value="Unassembled WGS sequence"/>
</dbReference>
<dbReference type="AlphaFoldDB" id="A0A6J5DB88"/>
<dbReference type="InterPro" id="IPR000073">
    <property type="entry name" value="AB_hydrolase_1"/>
</dbReference>
<keyword evidence="2" id="KW-0378">Hydrolase</keyword>
<dbReference type="EMBL" id="CADIKF010000007">
    <property type="protein sequence ID" value="CAB3751530.1"/>
    <property type="molecule type" value="Genomic_DNA"/>
</dbReference>
<sequence>MNSSSQRSFVTTSHGRIAVEEQGHDGLPVLLIHGNSSCRGVFRKQLQSALAHGRRLIAFDLPGHGGSDNAPDPIRSYTRPSIADAAVELLAQLQVSEAVVVGWSLGGHIAIDMIARFPGLRGLMIIGTPPVGRDNMAAGFTGLPHARAASREQLSDAEIDDFVAAIFGASAEPFLRDAVVRTDGRFRSRLFEAIRTEADYTDQRVTVKESRVPLAVVNGDTDRIVKLDYLDTLSYGNLWEGRCHRLPGLGHASFWEDPTQFNPLLDRFLRDIESGR</sequence>
<gene>
    <name evidence="2" type="ORF">LMG29739_01310</name>
</gene>
<reference evidence="2 3" key="1">
    <citation type="submission" date="2020-04" db="EMBL/GenBank/DDBJ databases">
        <authorList>
            <person name="De Canck E."/>
        </authorList>
    </citation>
    <scope>NUCLEOTIDE SEQUENCE [LARGE SCALE GENOMIC DNA]</scope>
    <source>
        <strain evidence="2 3">LMG 29739</strain>
    </source>
</reference>
<accession>A0A6J5DB88</accession>
<evidence type="ECO:0000259" key="1">
    <source>
        <dbReference type="Pfam" id="PF12697"/>
    </source>
</evidence>
<dbReference type="SUPFAM" id="SSF53474">
    <property type="entry name" value="alpha/beta-Hydrolases"/>
    <property type="match status" value="1"/>
</dbReference>
<dbReference type="GO" id="GO:0016020">
    <property type="term" value="C:membrane"/>
    <property type="evidence" value="ECO:0007669"/>
    <property type="project" value="TreeGrafter"/>
</dbReference>
<proteinExistence type="predicted"/>
<keyword evidence="3" id="KW-1185">Reference proteome</keyword>
<organism evidence="2 3">
    <name type="scientific">Paraburkholderia solisilvae</name>
    <dbReference type="NCBI Taxonomy" id="624376"/>
    <lineage>
        <taxon>Bacteria</taxon>
        <taxon>Pseudomonadati</taxon>
        <taxon>Pseudomonadota</taxon>
        <taxon>Betaproteobacteria</taxon>
        <taxon>Burkholderiales</taxon>
        <taxon>Burkholderiaceae</taxon>
        <taxon>Paraburkholderia</taxon>
    </lineage>
</organism>
<feature type="domain" description="AB hydrolase-1" evidence="1">
    <location>
        <begin position="29"/>
        <end position="262"/>
    </location>
</feature>
<dbReference type="PRINTS" id="PR00111">
    <property type="entry name" value="ABHYDROLASE"/>
</dbReference>
<name>A0A6J5DB88_9BURK</name>
<evidence type="ECO:0000313" key="3">
    <source>
        <dbReference type="Proteomes" id="UP000494329"/>
    </source>
</evidence>